<dbReference type="EMBL" id="CP002390">
    <property type="protein sequence ID" value="EFE28040.2"/>
    <property type="molecule type" value="Genomic_DNA"/>
</dbReference>
<evidence type="ECO:0000256" key="4">
    <source>
        <dbReference type="ARBA" id="ARBA00022729"/>
    </source>
</evidence>
<accession>D6GT55</accession>
<sequence>MGYYFIHNNFYSPNGFFAAYREAFSSKQSFFENDRNMKQAIFKEENRYNEAFFDRQKFLDQYGTIQKKLHRHVVDDADRARTVFVGEEDMLYYVIDKPVEVDSFVDSFEQLNEFLTSKDIPFVYVQCPYKHLKNSTVFPVGVADYGNQTADEFVNRLREKQISVLDLNTLAVQGNGDTVLREQEDFFKTDTHWRIPTAFWGYQQIVKFLEQKDVALENVSLSTNREQYNEKKWEKTYLGSHAKRVGTAFYDKKDDVSVLLPKFDTSLSYTKWNREGKQIKKREGTFEESFLFYGYITEEDIFQDKYIVFMDWGASEDWVQNRNVKNGTKVLVIKDSFAMPIASFLSLNVSELRMLDIRKENRPQSIKTYVEEYQPDVVLFVASPTSMYYSPEMFEMKETIKDLKQ</sequence>
<name>D6GT55_FILAD</name>
<dbReference type="UniPathway" id="UPA00286"/>
<dbReference type="GO" id="GO:0016740">
    <property type="term" value="F:transferase activity"/>
    <property type="evidence" value="ECO:0007669"/>
    <property type="project" value="UniProtKB-KW"/>
</dbReference>
<evidence type="ECO:0000256" key="6">
    <source>
        <dbReference type="ARBA" id="ARBA00022841"/>
    </source>
</evidence>
<dbReference type="eggNOG" id="ENOG502ZAW2">
    <property type="taxonomic scope" value="Bacteria"/>
</dbReference>
<dbReference type="Proteomes" id="UP000007468">
    <property type="component" value="Chromosome"/>
</dbReference>
<evidence type="ECO:0000313" key="9">
    <source>
        <dbReference type="Proteomes" id="UP000007468"/>
    </source>
</evidence>
<dbReference type="Pfam" id="PF16822">
    <property type="entry name" value="ALGX"/>
    <property type="match status" value="1"/>
</dbReference>
<dbReference type="GO" id="GO:0042597">
    <property type="term" value="C:periplasmic space"/>
    <property type="evidence" value="ECO:0007669"/>
    <property type="project" value="UniProtKB-SubCell"/>
</dbReference>
<comment type="pathway">
    <text evidence="2">Glycan biosynthesis; alginate biosynthesis.</text>
</comment>
<dbReference type="STRING" id="546269.HMPREF0389_01293"/>
<evidence type="ECO:0000313" key="8">
    <source>
        <dbReference type="EMBL" id="EFE28040.2"/>
    </source>
</evidence>
<evidence type="ECO:0000256" key="1">
    <source>
        <dbReference type="ARBA" id="ARBA00004418"/>
    </source>
</evidence>
<proteinExistence type="predicted"/>
<evidence type="ECO:0000259" key="7">
    <source>
        <dbReference type="Pfam" id="PF16822"/>
    </source>
</evidence>
<reference evidence="9" key="1">
    <citation type="submission" date="2010-12" db="EMBL/GenBank/DDBJ databases">
        <title>The genome sequence of Filifactor alocis strain ATCC 35896.</title>
        <authorList>
            <consortium name="The Broad Institute Genome Sequencing Platform"/>
            <person name="Ward D."/>
            <person name="Earl A."/>
            <person name="Feldgarden M."/>
            <person name="Young S.K."/>
            <person name="Gargeya S."/>
            <person name="Zeng Q."/>
            <person name="Alvarado L."/>
            <person name="Berlin A."/>
            <person name="Bochicchio J."/>
            <person name="Chapman S.B."/>
            <person name="Chen Z."/>
            <person name="Freedman E."/>
            <person name="Gellesch M."/>
            <person name="Goldberg J."/>
            <person name="Griggs A."/>
            <person name="Gujja S."/>
            <person name="Heilman E."/>
            <person name="Heiman D."/>
            <person name="Howarth C."/>
            <person name="Mehta T."/>
            <person name="Neiman D."/>
            <person name="Pearson M."/>
            <person name="Roberts A."/>
            <person name="Saif S."/>
            <person name="Shea T."/>
            <person name="Shenoy N."/>
            <person name="Sisk P."/>
            <person name="Stolte C."/>
            <person name="Sykes S."/>
            <person name="White J."/>
            <person name="Yandava C."/>
            <person name="Izard J."/>
            <person name="Blanton J.M."/>
            <person name="Baranova O.V."/>
            <person name="Tanner A.C."/>
            <person name="Dewhirst F.E."/>
            <person name="Haas B."/>
            <person name="Nusbaum C."/>
            <person name="Birren B."/>
        </authorList>
    </citation>
    <scope>NUCLEOTIDE SEQUENCE [LARGE SCALE GENOMIC DNA]</scope>
    <source>
        <strain evidence="9">ATCC 35896 / D40 B5</strain>
    </source>
</reference>
<dbReference type="AlphaFoldDB" id="D6GT55"/>
<organism evidence="8 9">
    <name type="scientific">Filifactor alocis (strain ATCC 35896 / CCUG 47790 / D40 B5)</name>
    <name type="common">Fusobacterium alocis</name>
    <dbReference type="NCBI Taxonomy" id="546269"/>
    <lineage>
        <taxon>Bacteria</taxon>
        <taxon>Bacillati</taxon>
        <taxon>Bacillota</taxon>
        <taxon>Clostridia</taxon>
        <taxon>Peptostreptococcales</taxon>
        <taxon>Filifactoraceae</taxon>
        <taxon>Filifactor</taxon>
    </lineage>
</organism>
<protein>
    <recommendedName>
        <fullName evidence="7">AlgX/AlgJ SGNH hydrolase-like domain-containing protein</fullName>
    </recommendedName>
</protein>
<keyword evidence="5" id="KW-0574">Periplasm</keyword>
<evidence type="ECO:0000256" key="3">
    <source>
        <dbReference type="ARBA" id="ARBA00022679"/>
    </source>
</evidence>
<evidence type="ECO:0000256" key="5">
    <source>
        <dbReference type="ARBA" id="ARBA00022764"/>
    </source>
</evidence>
<comment type="subcellular location">
    <subcellularLocation>
        <location evidence="1">Periplasm</location>
    </subcellularLocation>
</comment>
<keyword evidence="3" id="KW-0808">Transferase</keyword>
<keyword evidence="9" id="KW-1185">Reference proteome</keyword>
<evidence type="ECO:0000256" key="2">
    <source>
        <dbReference type="ARBA" id="ARBA00005182"/>
    </source>
</evidence>
<dbReference type="KEGG" id="faa:HMPREF0389_01293"/>
<gene>
    <name evidence="8" type="ordered locus">HMPREF0389_01293</name>
</gene>
<keyword evidence="4" id="KW-0732">Signal</keyword>
<keyword evidence="6" id="KW-0016">Alginate biosynthesis</keyword>
<dbReference type="HOGENOM" id="CLU_049313_0_0_9"/>
<dbReference type="InterPro" id="IPR031811">
    <property type="entry name" value="ALGX/ALGJ_SGNH-like"/>
</dbReference>
<dbReference type="GO" id="GO:0042121">
    <property type="term" value="P:alginic acid biosynthetic process"/>
    <property type="evidence" value="ECO:0007669"/>
    <property type="project" value="UniProtKB-UniPathway"/>
</dbReference>
<feature type="domain" description="AlgX/AlgJ SGNH hydrolase-like" evidence="7">
    <location>
        <begin position="108"/>
        <end position="217"/>
    </location>
</feature>